<name>A0AAN9FQW6_CROPI</name>
<protein>
    <submittedName>
        <fullName evidence="2">Uncharacterized protein</fullName>
    </submittedName>
</protein>
<proteinExistence type="predicted"/>
<dbReference type="Proteomes" id="UP001372338">
    <property type="component" value="Unassembled WGS sequence"/>
</dbReference>
<reference evidence="2 3" key="1">
    <citation type="submission" date="2024-01" db="EMBL/GenBank/DDBJ databases">
        <title>The genomes of 5 underutilized Papilionoideae crops provide insights into root nodulation and disease resistanc.</title>
        <authorList>
            <person name="Yuan L."/>
        </authorList>
    </citation>
    <scope>NUCLEOTIDE SEQUENCE [LARGE SCALE GENOMIC DNA]</scope>
    <source>
        <strain evidence="2">ZHUSHIDOU_FW_LH</strain>
        <tissue evidence="2">Leaf</tissue>
    </source>
</reference>
<gene>
    <name evidence="2" type="ORF">RIF29_08475</name>
</gene>
<feature type="region of interest" description="Disordered" evidence="1">
    <location>
        <begin position="1"/>
        <end position="51"/>
    </location>
</feature>
<feature type="compositionally biased region" description="Basic and acidic residues" evidence="1">
    <location>
        <begin position="1"/>
        <end position="12"/>
    </location>
</feature>
<feature type="compositionally biased region" description="Basic and acidic residues" evidence="1">
    <location>
        <begin position="32"/>
        <end position="43"/>
    </location>
</feature>
<organism evidence="2 3">
    <name type="scientific">Crotalaria pallida</name>
    <name type="common">Smooth rattlebox</name>
    <name type="synonym">Crotalaria striata</name>
    <dbReference type="NCBI Taxonomy" id="3830"/>
    <lineage>
        <taxon>Eukaryota</taxon>
        <taxon>Viridiplantae</taxon>
        <taxon>Streptophyta</taxon>
        <taxon>Embryophyta</taxon>
        <taxon>Tracheophyta</taxon>
        <taxon>Spermatophyta</taxon>
        <taxon>Magnoliopsida</taxon>
        <taxon>eudicotyledons</taxon>
        <taxon>Gunneridae</taxon>
        <taxon>Pentapetalae</taxon>
        <taxon>rosids</taxon>
        <taxon>fabids</taxon>
        <taxon>Fabales</taxon>
        <taxon>Fabaceae</taxon>
        <taxon>Papilionoideae</taxon>
        <taxon>50 kb inversion clade</taxon>
        <taxon>genistoids sensu lato</taxon>
        <taxon>core genistoids</taxon>
        <taxon>Crotalarieae</taxon>
        <taxon>Crotalaria</taxon>
    </lineage>
</organism>
<comment type="caution">
    <text evidence="2">The sequence shown here is derived from an EMBL/GenBank/DDBJ whole genome shotgun (WGS) entry which is preliminary data.</text>
</comment>
<accession>A0AAN9FQW6</accession>
<evidence type="ECO:0000313" key="2">
    <source>
        <dbReference type="EMBL" id="KAK7280907.1"/>
    </source>
</evidence>
<keyword evidence="3" id="KW-1185">Reference proteome</keyword>
<sequence length="67" mass="7726">MLAREDLVKTRMDSGMSWADQWDNNPDPPPSLEKDKKKGKDDGSSASKLKAVMSFQWMKDLRKKNQK</sequence>
<dbReference type="AlphaFoldDB" id="A0AAN9FQW6"/>
<evidence type="ECO:0000313" key="3">
    <source>
        <dbReference type="Proteomes" id="UP001372338"/>
    </source>
</evidence>
<evidence type="ECO:0000256" key="1">
    <source>
        <dbReference type="SAM" id="MobiDB-lite"/>
    </source>
</evidence>
<dbReference type="EMBL" id="JAYWIO010000002">
    <property type="protein sequence ID" value="KAK7280907.1"/>
    <property type="molecule type" value="Genomic_DNA"/>
</dbReference>